<dbReference type="PANTHER" id="PTHR43385">
    <property type="entry name" value="RIBOFLAVIN TRANSPORTER RIBJ"/>
    <property type="match status" value="1"/>
</dbReference>
<feature type="transmembrane region" description="Helical" evidence="6">
    <location>
        <begin position="194"/>
        <end position="211"/>
    </location>
</feature>
<sequence length="823" mass="94487">MNNERLSTYHSLSERSALLIQTESKYLGPLNIMFGFIPIWGNIIIYLTSYLRQFDESITLSSLFIMYPLNIFVGAVYMQIGSYLTQQIHPKTQIMIGGLCFALPLFLMSYTTSYYLFFALYVIVNAAGLGLCYMLPVKNAWLFYPKKKGMVSGIILINPENRVPSLVINNGLTREILFSPQSEVVQRVPMMLRYLSYIYLILVLIAVVFISKKEDIKGGSIREPLIYNSLDITQSVLNTTNGINRNDRTLAFYQDGAAPPLRTQSISESLKQRTFWHIFAMLLMSISFSYFMKPSLKSYGSLKFNDDSYLTIIGAIGYLFSALGRFGWGTATDHFGFFKVYATVLFTQFIVCISLDQISEYSTAYMMWIVLTFLCEGAHFVIFPALASDIYGSTQSLSFIQFFFSLGSKIYSILFFANAGGACLGIVAISQILPYLGYDGAFIFYGVLTIFSGVLLVIFNQKQGQKKPNSKYLPNSQQTVQVQATKKKVFYIVEHFESEVSNWTTSEYVHMILILHDLYNDSKIDKNRLIITNYPFIQQLAEDKLEEDEYNTKKNTIRFQKINNNLQKKCLFSQYSLLELSSLEKIQVIKAREDLKDDTLKILRILDKRMVGQGSQHNICFMDMRGEKQLQPEDSEQFQFVIFGGILGDHPPRDRALDFRSNFSNVRSLGPIQMTTDTALLVSREILEEGKSIEKDLKFIDDPSIPTDNNVRRYLDMRLPLLNLVDDTYKLNGQVNAIKQFREEAFKSGDIEQFIKVQEAFADPEDEDADREELTMMEGFKYRVNDSVFPVYRGKNNLKEEFPIIPIGMLDIWRSENEEEFNF</sequence>
<dbReference type="Proteomes" id="UP000039865">
    <property type="component" value="Unassembled WGS sequence"/>
</dbReference>
<evidence type="ECO:0000313" key="7">
    <source>
        <dbReference type="EMBL" id="CDW83396.1"/>
    </source>
</evidence>
<organism evidence="7 8">
    <name type="scientific">Stylonychia lemnae</name>
    <name type="common">Ciliate</name>
    <dbReference type="NCBI Taxonomy" id="5949"/>
    <lineage>
        <taxon>Eukaryota</taxon>
        <taxon>Sar</taxon>
        <taxon>Alveolata</taxon>
        <taxon>Ciliophora</taxon>
        <taxon>Intramacronucleata</taxon>
        <taxon>Spirotrichea</taxon>
        <taxon>Stichotrichia</taxon>
        <taxon>Sporadotrichida</taxon>
        <taxon>Oxytrichidae</taxon>
        <taxon>Stylonychinae</taxon>
        <taxon>Stylonychia</taxon>
    </lineage>
</organism>
<name>A0A078ANC0_STYLE</name>
<evidence type="ECO:0000256" key="1">
    <source>
        <dbReference type="ARBA" id="ARBA00004141"/>
    </source>
</evidence>
<evidence type="ECO:0000256" key="2">
    <source>
        <dbReference type="ARBA" id="ARBA00022448"/>
    </source>
</evidence>
<dbReference type="Pfam" id="PF04252">
    <property type="entry name" value="SFM1-like"/>
    <property type="match status" value="1"/>
</dbReference>
<evidence type="ECO:0000256" key="3">
    <source>
        <dbReference type="ARBA" id="ARBA00022692"/>
    </source>
</evidence>
<comment type="subcellular location">
    <subcellularLocation>
        <location evidence="1">Membrane</location>
        <topology evidence="1">Multi-pass membrane protein</topology>
    </subcellularLocation>
</comment>
<feature type="transmembrane region" description="Helical" evidence="6">
    <location>
        <begin position="274"/>
        <end position="292"/>
    </location>
</feature>
<keyword evidence="8" id="KW-1185">Reference proteome</keyword>
<dbReference type="GO" id="GO:0016020">
    <property type="term" value="C:membrane"/>
    <property type="evidence" value="ECO:0007669"/>
    <property type="project" value="UniProtKB-SubCell"/>
</dbReference>
<dbReference type="GO" id="GO:0008168">
    <property type="term" value="F:methyltransferase activity"/>
    <property type="evidence" value="ECO:0007669"/>
    <property type="project" value="InterPro"/>
</dbReference>
<feature type="transmembrane region" description="Helical" evidence="6">
    <location>
        <begin position="32"/>
        <end position="51"/>
    </location>
</feature>
<dbReference type="InterPro" id="IPR036259">
    <property type="entry name" value="MFS_trans_sf"/>
</dbReference>
<dbReference type="InterPro" id="IPR007364">
    <property type="entry name" value="SFM1-like"/>
</dbReference>
<feature type="transmembrane region" description="Helical" evidence="6">
    <location>
        <begin position="92"/>
        <end position="108"/>
    </location>
</feature>
<feature type="transmembrane region" description="Helical" evidence="6">
    <location>
        <begin position="308"/>
        <end position="328"/>
    </location>
</feature>
<dbReference type="CDD" id="cd18090">
    <property type="entry name" value="Arginine_MT_Sfm1"/>
    <property type="match status" value="1"/>
</dbReference>
<keyword evidence="5 6" id="KW-0472">Membrane</keyword>
<evidence type="ECO:0000256" key="5">
    <source>
        <dbReference type="ARBA" id="ARBA00023136"/>
    </source>
</evidence>
<accession>A0A078ANC0</accession>
<reference evidence="7 8" key="1">
    <citation type="submission" date="2014-06" db="EMBL/GenBank/DDBJ databases">
        <authorList>
            <person name="Swart Estienne"/>
        </authorList>
    </citation>
    <scope>NUCLEOTIDE SEQUENCE [LARGE SCALE GENOMIC DNA]</scope>
    <source>
        <strain evidence="7 8">130c</strain>
    </source>
</reference>
<feature type="transmembrane region" description="Helical" evidence="6">
    <location>
        <begin position="413"/>
        <end position="436"/>
    </location>
</feature>
<evidence type="ECO:0008006" key="9">
    <source>
        <dbReference type="Google" id="ProtNLM"/>
    </source>
</evidence>
<dbReference type="SUPFAM" id="SSF103473">
    <property type="entry name" value="MFS general substrate transporter"/>
    <property type="match status" value="1"/>
</dbReference>
<feature type="transmembrane region" description="Helical" evidence="6">
    <location>
        <begin position="442"/>
        <end position="459"/>
    </location>
</feature>
<dbReference type="AlphaFoldDB" id="A0A078ANC0"/>
<proteinExistence type="predicted"/>
<keyword evidence="2" id="KW-0813">Transport</keyword>
<dbReference type="EMBL" id="CCKQ01011819">
    <property type="protein sequence ID" value="CDW83396.1"/>
    <property type="molecule type" value="Genomic_DNA"/>
</dbReference>
<feature type="transmembrane region" description="Helical" evidence="6">
    <location>
        <begin position="365"/>
        <end position="392"/>
    </location>
</feature>
<feature type="transmembrane region" description="Helical" evidence="6">
    <location>
        <begin position="58"/>
        <end position="80"/>
    </location>
</feature>
<feature type="transmembrane region" description="Helical" evidence="6">
    <location>
        <begin position="340"/>
        <end position="359"/>
    </location>
</feature>
<dbReference type="InParanoid" id="A0A078ANC0"/>
<feature type="transmembrane region" description="Helical" evidence="6">
    <location>
        <begin position="115"/>
        <end position="136"/>
    </location>
</feature>
<keyword evidence="3 6" id="KW-0812">Transmembrane</keyword>
<gene>
    <name evidence="7" type="primary">Contig7698.g8208</name>
    <name evidence="7" type="ORF">STYLEM_12442</name>
</gene>
<evidence type="ECO:0000256" key="4">
    <source>
        <dbReference type="ARBA" id="ARBA00022989"/>
    </source>
</evidence>
<dbReference type="PANTHER" id="PTHR43385:SF1">
    <property type="entry name" value="RIBOFLAVIN TRANSPORTER RIBJ"/>
    <property type="match status" value="1"/>
</dbReference>
<evidence type="ECO:0000256" key="6">
    <source>
        <dbReference type="SAM" id="Phobius"/>
    </source>
</evidence>
<keyword evidence="4 6" id="KW-1133">Transmembrane helix</keyword>
<protein>
    <recommendedName>
        <fullName evidence="9">Major facilitator superfamily protein</fullName>
    </recommendedName>
</protein>
<dbReference type="Gene3D" id="1.20.1250.20">
    <property type="entry name" value="MFS general substrate transporter like domains"/>
    <property type="match status" value="2"/>
</dbReference>
<dbReference type="InterPro" id="IPR052983">
    <property type="entry name" value="MFS_Riboflavin_Transporter"/>
</dbReference>
<evidence type="ECO:0000313" key="8">
    <source>
        <dbReference type="Proteomes" id="UP000039865"/>
    </source>
</evidence>
<dbReference type="OrthoDB" id="288785at2759"/>